<evidence type="ECO:0000313" key="4">
    <source>
        <dbReference type="Proteomes" id="UP000297776"/>
    </source>
</evidence>
<keyword evidence="4" id="KW-1185">Reference proteome</keyword>
<dbReference type="RefSeq" id="WP_134379702.1">
    <property type="nucleotide sequence ID" value="NZ_SORX01000002.1"/>
</dbReference>
<evidence type="ECO:0000256" key="2">
    <source>
        <dbReference type="SAM" id="Phobius"/>
    </source>
</evidence>
<dbReference type="Proteomes" id="UP000297776">
    <property type="component" value="Unassembled WGS sequence"/>
</dbReference>
<name>A0A4Y8LLM4_9BACL</name>
<protein>
    <submittedName>
        <fullName evidence="3">Uncharacterized protein</fullName>
    </submittedName>
</protein>
<reference evidence="3 4" key="1">
    <citation type="submission" date="2019-03" db="EMBL/GenBank/DDBJ databases">
        <authorList>
            <person name="Yang Y."/>
        </authorList>
    </citation>
    <scope>NUCLEOTIDE SEQUENCE [LARGE SCALE GENOMIC DNA]</scope>
    <source>
        <strain evidence="3 4">ASL-1</strain>
    </source>
</reference>
<keyword evidence="2" id="KW-1133">Transmembrane helix</keyword>
<comment type="caution">
    <text evidence="3">The sequence shown here is derived from an EMBL/GenBank/DDBJ whole genome shotgun (WGS) entry which is preliminary data.</text>
</comment>
<accession>A0A4Y8LLM4</accession>
<feature type="coiled-coil region" evidence="1">
    <location>
        <begin position="49"/>
        <end position="97"/>
    </location>
</feature>
<feature type="transmembrane region" description="Helical" evidence="2">
    <location>
        <begin position="121"/>
        <end position="142"/>
    </location>
</feature>
<proteinExistence type="predicted"/>
<sequence length="150" mass="17372">MKNNRLFWSLFYKQIRRSLSYNPFFYPLFDTYDLIEDLKRSRTSIDIKIEQVNASLKETSTVIKELEEELSLRTEKLKKLQIDYEKYSKLAAVEEDKAAAVIEQVKSTLVLGKSKDRWFSFGLNIVAGLILFVLGLFLSPLITNYFGIGG</sequence>
<keyword evidence="1" id="KW-0175">Coiled coil</keyword>
<keyword evidence="2" id="KW-0812">Transmembrane</keyword>
<keyword evidence="2" id="KW-0472">Membrane</keyword>
<evidence type="ECO:0000256" key="1">
    <source>
        <dbReference type="SAM" id="Coils"/>
    </source>
</evidence>
<evidence type="ECO:0000313" key="3">
    <source>
        <dbReference type="EMBL" id="TFE02873.1"/>
    </source>
</evidence>
<organism evidence="3 4">
    <name type="scientific">Jeotgalibacillus salarius</name>
    <dbReference type="NCBI Taxonomy" id="546023"/>
    <lineage>
        <taxon>Bacteria</taxon>
        <taxon>Bacillati</taxon>
        <taxon>Bacillota</taxon>
        <taxon>Bacilli</taxon>
        <taxon>Bacillales</taxon>
        <taxon>Caryophanaceae</taxon>
        <taxon>Jeotgalibacillus</taxon>
    </lineage>
</organism>
<gene>
    <name evidence="3" type="ORF">E2626_03435</name>
</gene>
<dbReference type="AlphaFoldDB" id="A0A4Y8LLM4"/>
<dbReference type="EMBL" id="SORX01000002">
    <property type="protein sequence ID" value="TFE02873.1"/>
    <property type="molecule type" value="Genomic_DNA"/>
</dbReference>